<dbReference type="OrthoDB" id="348005at2759"/>
<dbReference type="PANTHER" id="PTHR46492:SF1">
    <property type="entry name" value="DYNEIN AXONEMAL ASSEMBLY FACTOR 4"/>
    <property type="match status" value="1"/>
</dbReference>
<gene>
    <name evidence="3" type="ORF">SteCoe_30409</name>
</gene>
<dbReference type="GO" id="GO:0003341">
    <property type="term" value="P:cilium movement"/>
    <property type="evidence" value="ECO:0007669"/>
    <property type="project" value="TreeGrafter"/>
</dbReference>
<dbReference type="Pfam" id="PF14559">
    <property type="entry name" value="TPR_19"/>
    <property type="match status" value="1"/>
</dbReference>
<dbReference type="InterPro" id="IPR019734">
    <property type="entry name" value="TPR_rpt"/>
</dbReference>
<dbReference type="GO" id="GO:0036158">
    <property type="term" value="P:outer dynein arm assembly"/>
    <property type="evidence" value="ECO:0007669"/>
    <property type="project" value="TreeGrafter"/>
</dbReference>
<evidence type="ECO:0000313" key="3">
    <source>
        <dbReference type="EMBL" id="OMJ71394.1"/>
    </source>
</evidence>
<dbReference type="Pfam" id="PF13414">
    <property type="entry name" value="TPR_11"/>
    <property type="match status" value="1"/>
</dbReference>
<sequence>MDFDLFHDIDPVNSLNKVIATDKGLELIFAKFITGEHWEELLNPDKESAKSRREESAAEVTAATEKSREAAEKKRIEMDRLSVSEQMRIDGEKRKTLEDKLLEEKNKTIKEIFSEKPNREIFKDRTDIPETRSSFKQNLSFTAKRDPNLPARESTANEPPIPNPLRPLDGPAHESHPLFLKDKGDDFFKNGDFISAINAYTKALKVDPKFWQVQMNLASSYMKNYNFDKALEILGQIEADDERVKAIIKIKKGAIYVWKGMLADGLTEYREANEVLQEESVTQDIISIEKRRESNLLKLEGDNFYKKNLLPQAIENYKKSLDIDFENGITHTNLAQIYLKIGQTQECVTHCDLALKYITHNQLLKVKTLLRKAKATEDIQFIDQALLIDSLNLEAKTLHAEFLEKNHYEQYDSLKAQADELLKTAKASDALMIYKKLLASSKEDEQKIALLTNISACYLLIKDHQSVVSTVQRVFKLNPKPSVRLRLLCRRAKAYAALGQVYSAQCDLKEALAFDPDNEIIKKDLALLANSS</sequence>
<dbReference type="PROSITE" id="PS50005">
    <property type="entry name" value="TPR"/>
    <property type="match status" value="1"/>
</dbReference>
<dbReference type="Gene3D" id="1.25.40.10">
    <property type="entry name" value="Tetratricopeptide repeat domain"/>
    <property type="match status" value="3"/>
</dbReference>
<feature type="compositionally biased region" description="Basic and acidic residues" evidence="2">
    <location>
        <begin position="65"/>
        <end position="75"/>
    </location>
</feature>
<dbReference type="SMART" id="SM00028">
    <property type="entry name" value="TPR"/>
    <property type="match status" value="7"/>
</dbReference>
<keyword evidence="1" id="KW-0802">TPR repeat</keyword>
<dbReference type="InterPro" id="IPR011990">
    <property type="entry name" value="TPR-like_helical_dom_sf"/>
</dbReference>
<comment type="caution">
    <text evidence="3">The sequence shown here is derived from an EMBL/GenBank/DDBJ whole genome shotgun (WGS) entry which is preliminary data.</text>
</comment>
<feature type="region of interest" description="Disordered" evidence="2">
    <location>
        <begin position="139"/>
        <end position="175"/>
    </location>
</feature>
<evidence type="ECO:0000256" key="2">
    <source>
        <dbReference type="SAM" id="MobiDB-lite"/>
    </source>
</evidence>
<organism evidence="3 4">
    <name type="scientific">Stentor coeruleus</name>
    <dbReference type="NCBI Taxonomy" id="5963"/>
    <lineage>
        <taxon>Eukaryota</taxon>
        <taxon>Sar</taxon>
        <taxon>Alveolata</taxon>
        <taxon>Ciliophora</taxon>
        <taxon>Postciliodesmatophora</taxon>
        <taxon>Heterotrichea</taxon>
        <taxon>Heterotrichida</taxon>
        <taxon>Stentoridae</taxon>
        <taxon>Stentor</taxon>
    </lineage>
</organism>
<feature type="region of interest" description="Disordered" evidence="2">
    <location>
        <begin position="44"/>
        <end position="75"/>
    </location>
</feature>
<dbReference type="GO" id="GO:0036159">
    <property type="term" value="P:inner dynein arm assembly"/>
    <property type="evidence" value="ECO:0007669"/>
    <property type="project" value="TreeGrafter"/>
</dbReference>
<proteinExistence type="predicted"/>
<dbReference type="EMBL" id="MPUH01000994">
    <property type="protein sequence ID" value="OMJ71394.1"/>
    <property type="molecule type" value="Genomic_DNA"/>
</dbReference>
<protein>
    <submittedName>
        <fullName evidence="3">Uncharacterized protein</fullName>
    </submittedName>
</protein>
<dbReference type="Proteomes" id="UP000187209">
    <property type="component" value="Unassembled WGS sequence"/>
</dbReference>
<evidence type="ECO:0000313" key="4">
    <source>
        <dbReference type="Proteomes" id="UP000187209"/>
    </source>
</evidence>
<feature type="compositionally biased region" description="Basic and acidic residues" evidence="2">
    <location>
        <begin position="44"/>
        <end position="56"/>
    </location>
</feature>
<dbReference type="PANTHER" id="PTHR46492">
    <property type="entry name" value="DYNEIN ASSEMBLY FACTOR 4, AXONEMAL"/>
    <property type="match status" value="1"/>
</dbReference>
<keyword evidence="4" id="KW-1185">Reference proteome</keyword>
<evidence type="ECO:0000256" key="1">
    <source>
        <dbReference type="PROSITE-ProRule" id="PRU00339"/>
    </source>
</evidence>
<dbReference type="InterPro" id="IPR052004">
    <property type="entry name" value="Dynein_assembly_factor_4"/>
</dbReference>
<name>A0A1R2B3M9_9CILI</name>
<dbReference type="SUPFAM" id="SSF48452">
    <property type="entry name" value="TPR-like"/>
    <property type="match status" value="2"/>
</dbReference>
<dbReference type="AlphaFoldDB" id="A0A1R2B3M9"/>
<accession>A0A1R2B3M9</accession>
<feature type="repeat" description="TPR" evidence="1">
    <location>
        <begin position="177"/>
        <end position="210"/>
    </location>
</feature>
<reference evidence="3 4" key="1">
    <citation type="submission" date="2016-11" db="EMBL/GenBank/DDBJ databases">
        <title>The macronuclear genome of Stentor coeruleus: a giant cell with tiny introns.</title>
        <authorList>
            <person name="Slabodnick M."/>
            <person name="Ruby J.G."/>
            <person name="Reiff S.B."/>
            <person name="Swart E.C."/>
            <person name="Gosai S."/>
            <person name="Prabakaran S."/>
            <person name="Witkowska E."/>
            <person name="Larue G.E."/>
            <person name="Fisher S."/>
            <person name="Freeman R.M."/>
            <person name="Gunawardena J."/>
            <person name="Chu W."/>
            <person name="Stover N.A."/>
            <person name="Gregory B.D."/>
            <person name="Nowacki M."/>
            <person name="Derisi J."/>
            <person name="Roy S.W."/>
            <person name="Marshall W.F."/>
            <person name="Sood P."/>
        </authorList>
    </citation>
    <scope>NUCLEOTIDE SEQUENCE [LARGE SCALE GENOMIC DNA]</scope>
    <source>
        <strain evidence="3">WM001</strain>
    </source>
</reference>